<dbReference type="InterPro" id="IPR047687">
    <property type="entry name" value="OMA_tautomer-like"/>
</dbReference>
<dbReference type="Gene3D" id="3.10.310.10">
    <property type="entry name" value="Diaminopimelate Epimerase, Chain A, domain 1"/>
    <property type="match status" value="2"/>
</dbReference>
<geneLocation type="plasmid" evidence="3 4">
    <name>p2</name>
</geneLocation>
<dbReference type="EMBL" id="CP076363">
    <property type="protein sequence ID" value="QWK92532.1"/>
    <property type="molecule type" value="Genomic_DNA"/>
</dbReference>
<dbReference type="NCBIfam" id="NF033377">
    <property type="entry name" value="OMA_tautomer"/>
    <property type="match status" value="1"/>
</dbReference>
<dbReference type="AlphaFoldDB" id="A0A975PAR1"/>
<protein>
    <submittedName>
        <fullName evidence="3">4-oxalomesaconate tautomerase</fullName>
        <ecNumber evidence="3">5.3.2.8</ecNumber>
    </submittedName>
</protein>
<dbReference type="Pfam" id="PF04303">
    <property type="entry name" value="PrpF"/>
    <property type="match status" value="1"/>
</dbReference>
<accession>A0A975PAR1</accession>
<reference evidence="3" key="1">
    <citation type="submission" date="2021-06" db="EMBL/GenBank/DDBJ databases">
        <authorList>
            <person name="Lee C.-S."/>
            <person name="Jin L."/>
        </authorList>
    </citation>
    <scope>NUCLEOTIDE SEQUENCE</scope>
    <source>
        <strain evidence="3">Con5</strain>
        <plasmid evidence="3">p2</plasmid>
    </source>
</reference>
<dbReference type="PANTHER" id="PTHR43709">
    <property type="entry name" value="ACONITATE ISOMERASE-RELATED"/>
    <property type="match status" value="1"/>
</dbReference>
<dbReference type="KEGG" id="gfu:KM031_19330"/>
<evidence type="ECO:0000256" key="1">
    <source>
        <dbReference type="ARBA" id="ARBA00007673"/>
    </source>
</evidence>
<comment type="similarity">
    <text evidence="1">Belongs to the PrpF family.</text>
</comment>
<organism evidence="3 4">
    <name type="scientific">Gemmobacter fulvus</name>
    <dbReference type="NCBI Taxonomy" id="2840474"/>
    <lineage>
        <taxon>Bacteria</taxon>
        <taxon>Pseudomonadati</taxon>
        <taxon>Pseudomonadota</taxon>
        <taxon>Alphaproteobacteria</taxon>
        <taxon>Rhodobacterales</taxon>
        <taxon>Paracoccaceae</taxon>
        <taxon>Gemmobacter</taxon>
    </lineage>
</organism>
<dbReference type="RefSeq" id="WP_215505515.1">
    <property type="nucleotide sequence ID" value="NZ_CP076363.1"/>
</dbReference>
<evidence type="ECO:0000256" key="2">
    <source>
        <dbReference type="ARBA" id="ARBA00023235"/>
    </source>
</evidence>
<evidence type="ECO:0000313" key="4">
    <source>
        <dbReference type="Proteomes" id="UP000679352"/>
    </source>
</evidence>
<evidence type="ECO:0000313" key="3">
    <source>
        <dbReference type="EMBL" id="QWK92532.1"/>
    </source>
</evidence>
<dbReference type="GO" id="GO:0016853">
    <property type="term" value="F:isomerase activity"/>
    <property type="evidence" value="ECO:0007669"/>
    <property type="project" value="UniProtKB-KW"/>
</dbReference>
<keyword evidence="4" id="KW-1185">Reference proteome</keyword>
<dbReference type="SUPFAM" id="SSF54506">
    <property type="entry name" value="Diaminopimelate epimerase-like"/>
    <property type="match status" value="2"/>
</dbReference>
<dbReference type="EC" id="5.3.2.8" evidence="3"/>
<sequence length="371" mass="38789">MAQTAIPFYFFRGGTSRGPYFRREDLPEDRATLARVLVAAVGSGHQLNIDGIGGGAAVTTKVAMLSRSDSADCDIDYFFAQVSVADGLVDFKPTCGNILSGVGPAALEMGLIPVQGAQTRVRIRSVNTGAKVEAVVRTSGGQVDYAGEAAIDGVPGTAAPIYLNFMDVVGSVTGALLPTGNLRDEIDGIAVTCMDVAMPICIARAADFGLTGFETVEELDANRAFYARMEPIRQEAGQRMGLGDVSKSVTPKFALLAPPRAGGTITARYFMPWNCHPSMAVTGAQCLASCVLTPGTVAEGLFDPPQGAPALVLIEHPGGVIDVTVEYEMGPDGFALKSAGLLRTARLLARGEVMVPGAVWGGHVRPMSPIR</sequence>
<dbReference type="Proteomes" id="UP000679352">
    <property type="component" value="Plasmid p2"/>
</dbReference>
<keyword evidence="3" id="KW-0614">Plasmid</keyword>
<proteinExistence type="inferred from homology"/>
<name>A0A975PAR1_9RHOB</name>
<keyword evidence="2 3" id="KW-0413">Isomerase</keyword>
<gene>
    <name evidence="3" type="ORF">KM031_19330</name>
</gene>
<dbReference type="PANTHER" id="PTHR43709:SF2">
    <property type="entry name" value="DUF453 DOMAIN PROTEIN (AFU_ORTHOLOGUE AFUA_6G00360)"/>
    <property type="match status" value="1"/>
</dbReference>
<dbReference type="InterPro" id="IPR007400">
    <property type="entry name" value="PrpF-like"/>
</dbReference>